<evidence type="ECO:0000259" key="9">
    <source>
        <dbReference type="Pfam" id="PF20626"/>
    </source>
</evidence>
<dbReference type="PANTHER" id="PTHR15443">
    <property type="entry name" value="ZONA PELLUCIDA BINDING PROTEIN SP38"/>
    <property type="match status" value="1"/>
</dbReference>
<feature type="non-terminal residue" evidence="10">
    <location>
        <position position="348"/>
    </location>
</feature>
<evidence type="ECO:0000313" key="11">
    <source>
        <dbReference type="Proteomes" id="UP000537522"/>
    </source>
</evidence>
<dbReference type="Proteomes" id="UP000537522">
    <property type="component" value="Unassembled WGS sequence"/>
</dbReference>
<feature type="chain" id="PRO_5029615038" evidence="7">
    <location>
        <begin position="28"/>
        <end position="348"/>
    </location>
</feature>
<dbReference type="GO" id="GO:0001669">
    <property type="term" value="C:acrosomal vesicle"/>
    <property type="evidence" value="ECO:0007669"/>
    <property type="project" value="UniProtKB-SubCell"/>
</dbReference>
<keyword evidence="6" id="KW-0968">Cytoplasmic vesicle</keyword>
<comment type="caution">
    <text evidence="10">The sequence shown here is derived from an EMBL/GenBank/DDBJ whole genome shotgun (WGS) entry which is preliminary data.</text>
</comment>
<dbReference type="Pfam" id="PF07354">
    <property type="entry name" value="Sp38"/>
    <property type="match status" value="1"/>
</dbReference>
<comment type="subcellular location">
    <subcellularLocation>
        <location evidence="1">Cytoplasmic vesicle</location>
        <location evidence="1">Secretory vesicle</location>
        <location evidence="1">Acrosome</location>
    </subcellularLocation>
    <subcellularLocation>
        <location evidence="2">Secreted</location>
    </subcellularLocation>
</comment>
<dbReference type="InterPro" id="IPR048805">
    <property type="entry name" value="ZPBP1/2_C"/>
</dbReference>
<keyword evidence="4" id="KW-0964">Secreted</keyword>
<dbReference type="GO" id="GO:0002199">
    <property type="term" value="C:zona pellucida receptor complex"/>
    <property type="evidence" value="ECO:0007669"/>
    <property type="project" value="TreeGrafter"/>
</dbReference>
<evidence type="ECO:0000256" key="6">
    <source>
        <dbReference type="ARBA" id="ARBA00023329"/>
    </source>
</evidence>
<feature type="domain" description="Zona-pellucida-binding protein 1/2 C-terminal" evidence="9">
    <location>
        <begin position="298"/>
        <end position="348"/>
    </location>
</feature>
<evidence type="ECO:0000313" key="10">
    <source>
        <dbReference type="EMBL" id="NXK49989.1"/>
    </source>
</evidence>
<dbReference type="GO" id="GO:0001675">
    <property type="term" value="P:acrosome assembly"/>
    <property type="evidence" value="ECO:0007669"/>
    <property type="project" value="TreeGrafter"/>
</dbReference>
<dbReference type="GO" id="GO:0005576">
    <property type="term" value="C:extracellular region"/>
    <property type="evidence" value="ECO:0007669"/>
    <property type="project" value="UniProtKB-SubCell"/>
</dbReference>
<name>A0A7L0K1G3_CHATO</name>
<feature type="signal peptide" evidence="7">
    <location>
        <begin position="1"/>
        <end position="27"/>
    </location>
</feature>
<evidence type="ECO:0000256" key="7">
    <source>
        <dbReference type="SAM" id="SignalP"/>
    </source>
</evidence>
<proteinExistence type="inferred from homology"/>
<accession>A0A7L0K1G3</accession>
<dbReference type="AlphaFoldDB" id="A0A7L0K1G3"/>
<dbReference type="PANTHER" id="PTHR15443:SF4">
    <property type="entry name" value="ZONA PELLUCIDA-BINDING PROTEIN 2"/>
    <property type="match status" value="1"/>
</dbReference>
<comment type="similarity">
    <text evidence="3">Belongs to the zona pellucida-binding protein Sp38 family.</text>
</comment>
<organism evidence="10 11">
    <name type="scientific">Chauna torquata</name>
    <name type="common">Southern screamer</name>
    <dbReference type="NCBI Taxonomy" id="30388"/>
    <lineage>
        <taxon>Eukaryota</taxon>
        <taxon>Metazoa</taxon>
        <taxon>Chordata</taxon>
        <taxon>Craniata</taxon>
        <taxon>Vertebrata</taxon>
        <taxon>Euteleostomi</taxon>
        <taxon>Archelosauria</taxon>
        <taxon>Archosauria</taxon>
        <taxon>Dinosauria</taxon>
        <taxon>Saurischia</taxon>
        <taxon>Theropoda</taxon>
        <taxon>Coelurosauria</taxon>
        <taxon>Aves</taxon>
        <taxon>Neognathae</taxon>
        <taxon>Galloanserae</taxon>
        <taxon>Anseriformes</taxon>
        <taxon>Anhimidae</taxon>
        <taxon>Chauna</taxon>
    </lineage>
</organism>
<evidence type="ECO:0000256" key="3">
    <source>
        <dbReference type="ARBA" id="ARBA00007196"/>
    </source>
</evidence>
<dbReference type="InterPro" id="IPR010857">
    <property type="entry name" value="Sp38-bd"/>
</dbReference>
<dbReference type="GO" id="GO:0007339">
    <property type="term" value="P:binding of sperm to zona pellucida"/>
    <property type="evidence" value="ECO:0007669"/>
    <property type="project" value="InterPro"/>
</dbReference>
<dbReference type="InterPro" id="IPR048806">
    <property type="entry name" value="ZPBP1/2_N"/>
</dbReference>
<evidence type="ECO:0000256" key="1">
    <source>
        <dbReference type="ARBA" id="ARBA00004218"/>
    </source>
</evidence>
<reference evidence="10 11" key="1">
    <citation type="submission" date="2019-09" db="EMBL/GenBank/DDBJ databases">
        <title>Bird 10,000 Genomes (B10K) Project - Family phase.</title>
        <authorList>
            <person name="Zhang G."/>
        </authorList>
    </citation>
    <scope>NUCLEOTIDE SEQUENCE [LARGE SCALE GENOMIC DNA]</scope>
    <source>
        <strain evidence="10">B10K-DU-011-36</strain>
        <tissue evidence="10">Muscle</tissue>
    </source>
</reference>
<dbReference type="Pfam" id="PF20626">
    <property type="entry name" value="EGF_Sp38_C"/>
    <property type="match status" value="1"/>
</dbReference>
<feature type="domain" description="Zona-pellucida-binding protein 1/2 N-terminal" evidence="8">
    <location>
        <begin position="60"/>
        <end position="158"/>
    </location>
</feature>
<sequence length="348" mass="38990">MAGGSGGPRSPLRGLLGMAAVVAAGWAALAGGTGRAAGEEQHAVGLIKKNYIYGDNRHEVNVYVKILTNSPFLVCMDLALSQEVVIDPKYLWIGPDGKSLEGQIHVNLTETGKLMLMGFKESMSGAYTCTLSHKIIETMTQEEVNVFETYRFMIYAYREADHAYQISVRFTTKECELAANTQFFEELKKILDNVISDLTCRIVESSYKCHSIKIPNRGLLHELFVTFQVNPFAPGWEEVCRQTPYDCEDATNMRVQEARDRIREFFHKQTYALKHEFQTVPAIHYVDSSFSVTHIDSCRPGFGKNDITHKNCASCCVVCDPGTYSPDNEVTCQICARPQVKEYGAKFC</sequence>
<evidence type="ECO:0000259" key="8">
    <source>
        <dbReference type="Pfam" id="PF07354"/>
    </source>
</evidence>
<keyword evidence="11" id="KW-1185">Reference proteome</keyword>
<keyword evidence="7" id="KW-0732">Signal</keyword>
<protein>
    <submittedName>
        <fullName evidence="10">ZPBP2 protein</fullName>
    </submittedName>
</protein>
<keyword evidence="5" id="KW-0325">Glycoprotein</keyword>
<evidence type="ECO:0000256" key="2">
    <source>
        <dbReference type="ARBA" id="ARBA00004613"/>
    </source>
</evidence>
<evidence type="ECO:0000256" key="4">
    <source>
        <dbReference type="ARBA" id="ARBA00022525"/>
    </source>
</evidence>
<evidence type="ECO:0000256" key="5">
    <source>
        <dbReference type="ARBA" id="ARBA00023180"/>
    </source>
</evidence>
<feature type="non-terminal residue" evidence="10">
    <location>
        <position position="1"/>
    </location>
</feature>
<dbReference type="EMBL" id="VXAL01009516">
    <property type="protein sequence ID" value="NXK49989.1"/>
    <property type="molecule type" value="Genomic_DNA"/>
</dbReference>
<gene>
    <name evidence="10" type="primary">Zpbp2</name>
    <name evidence="10" type="ORF">CHATOR_R07508</name>
</gene>